<dbReference type="RefSeq" id="WP_151535729.1">
    <property type="nucleotide sequence ID" value="NZ_WBOS01000007.1"/>
</dbReference>
<evidence type="ECO:0000313" key="2">
    <source>
        <dbReference type="Proteomes" id="UP000481030"/>
    </source>
</evidence>
<evidence type="ECO:0000313" key="1">
    <source>
        <dbReference type="EMBL" id="KAB2333305.1"/>
    </source>
</evidence>
<protein>
    <submittedName>
        <fullName evidence="1">Uncharacterized protein</fullName>
    </submittedName>
</protein>
<dbReference type="EMBL" id="WBOS01000007">
    <property type="protein sequence ID" value="KAB2333305.1"/>
    <property type="molecule type" value="Genomic_DNA"/>
</dbReference>
<gene>
    <name evidence="1" type="ORF">F7731_15720</name>
</gene>
<dbReference type="OrthoDB" id="2720271at2"/>
<proteinExistence type="predicted"/>
<sequence length="128" mass="15223">MENLEASSIEPINPILFEFFHRYAVSNLSDKKREIYQFIENKENQLEIISLNEKEFIQLMSENSPYKAAADYFSLDILSIKNVMDEAQDDIDRVINEKCNRMKWIDCTEKMRKTYGCNDNQWSFIFVS</sequence>
<dbReference type="Proteomes" id="UP000481030">
    <property type="component" value="Unassembled WGS sequence"/>
</dbReference>
<accession>A0A6L3V8N2</accession>
<keyword evidence="2" id="KW-1185">Reference proteome</keyword>
<reference evidence="1 2" key="1">
    <citation type="journal article" date="2016" name="Antonie Van Leeuwenhoek">
        <title>Bacillus depressus sp. nov., isolated from soil of a sunflower field.</title>
        <authorList>
            <person name="Wei X."/>
            <person name="Xin D."/>
            <person name="Xin Y."/>
            <person name="Zhang H."/>
            <person name="Wang T."/>
            <person name="Zhang J."/>
        </authorList>
    </citation>
    <scope>NUCLEOTIDE SEQUENCE [LARGE SCALE GENOMIC DNA]</scope>
    <source>
        <strain evidence="1 2">BZ1</strain>
    </source>
</reference>
<comment type="caution">
    <text evidence="1">The sequence shown here is derived from an EMBL/GenBank/DDBJ whole genome shotgun (WGS) entry which is preliminary data.</text>
</comment>
<name>A0A6L3V8N2_9BACI</name>
<organism evidence="1 2">
    <name type="scientific">Cytobacillus depressus</name>
    <dbReference type="NCBI Taxonomy" id="1602942"/>
    <lineage>
        <taxon>Bacteria</taxon>
        <taxon>Bacillati</taxon>
        <taxon>Bacillota</taxon>
        <taxon>Bacilli</taxon>
        <taxon>Bacillales</taxon>
        <taxon>Bacillaceae</taxon>
        <taxon>Cytobacillus</taxon>
    </lineage>
</organism>
<dbReference type="AlphaFoldDB" id="A0A6L3V8N2"/>